<dbReference type="EMBL" id="LUKJ01000003">
    <property type="protein sequence ID" value="KZN15782.1"/>
    <property type="molecule type" value="Genomic_DNA"/>
</dbReference>
<name>A0A161Z3I5_PSEFL</name>
<reference evidence="1 2" key="2">
    <citation type="journal article" date="2018" name="Nature">
        <title>Mutant phenotypes for thousands of bacterial genes of unknown function.</title>
        <authorList>
            <person name="Price M.N."/>
            <person name="Wetmore K.M."/>
            <person name="Waters R.J."/>
            <person name="Callaghan M."/>
            <person name="Ray J."/>
            <person name="Liu H."/>
            <person name="Kuehl J.V."/>
            <person name="Melnyk R.A."/>
            <person name="Lamson J.S."/>
            <person name="Suh Y."/>
            <person name="Carlson H.K."/>
            <person name="Esquivel Z."/>
            <person name="Sadeeshkumar H."/>
            <person name="Chakraborty R."/>
            <person name="Zane G.M."/>
            <person name="Rubin B.E."/>
            <person name="Wall J.D."/>
            <person name="Visel A."/>
            <person name="Bristow J."/>
            <person name="Blow M.J."/>
            <person name="Arkin A.P."/>
            <person name="Deutschbauer A.M."/>
        </authorList>
    </citation>
    <scope>NUCLEOTIDE SEQUENCE [LARGE SCALE GENOMIC DNA]</scope>
    <source>
        <strain evidence="1 2">FW300-N1B4</strain>
    </source>
</reference>
<dbReference type="Proteomes" id="UP000076489">
    <property type="component" value="Unassembled WGS sequence"/>
</dbReference>
<organism evidence="1 2">
    <name type="scientific">Pseudomonas fluorescens</name>
    <dbReference type="NCBI Taxonomy" id="294"/>
    <lineage>
        <taxon>Bacteria</taxon>
        <taxon>Pseudomonadati</taxon>
        <taxon>Pseudomonadota</taxon>
        <taxon>Gammaproteobacteria</taxon>
        <taxon>Pseudomonadales</taxon>
        <taxon>Pseudomonadaceae</taxon>
        <taxon>Pseudomonas</taxon>
    </lineage>
</organism>
<sequence length="63" mass="6757">MTFAHDAYPWFDEALEQRIGRAKAVGESRLAIGAIGVMVRIDFARSDAIAGKPAPTGNAQVLK</sequence>
<reference evidence="2" key="1">
    <citation type="submission" date="2016-03" db="EMBL/GenBank/DDBJ databases">
        <authorList>
            <person name="Ray J."/>
            <person name="Price M."/>
            <person name="Deutschbauer A."/>
        </authorList>
    </citation>
    <scope>NUCLEOTIDE SEQUENCE [LARGE SCALE GENOMIC DNA]</scope>
    <source>
        <strain evidence="2">FW300-N1B4</strain>
    </source>
</reference>
<protein>
    <submittedName>
        <fullName evidence="1">Uncharacterized protein</fullName>
    </submittedName>
</protein>
<dbReference type="AlphaFoldDB" id="A0A161Z3I5"/>
<proteinExistence type="predicted"/>
<gene>
    <name evidence="1" type="ORF">A1D17_06230</name>
</gene>
<evidence type="ECO:0000313" key="1">
    <source>
        <dbReference type="EMBL" id="KZN15782.1"/>
    </source>
</evidence>
<evidence type="ECO:0000313" key="2">
    <source>
        <dbReference type="Proteomes" id="UP000076489"/>
    </source>
</evidence>
<comment type="caution">
    <text evidence="1">The sequence shown here is derived from an EMBL/GenBank/DDBJ whole genome shotgun (WGS) entry which is preliminary data.</text>
</comment>
<accession>A0A161Z3I5</accession>